<dbReference type="AlphaFoldDB" id="A0A250WYW7"/>
<feature type="compositionally biased region" description="Basic and acidic residues" evidence="3">
    <location>
        <begin position="298"/>
        <end position="313"/>
    </location>
</feature>
<comment type="caution">
    <text evidence="5">The sequence shown here is derived from an EMBL/GenBank/DDBJ whole genome shotgun (WGS) entry which is preliminary data.</text>
</comment>
<evidence type="ECO:0000259" key="4">
    <source>
        <dbReference type="SMART" id="SM00333"/>
    </source>
</evidence>
<feature type="region of interest" description="Disordered" evidence="3">
    <location>
        <begin position="659"/>
        <end position="768"/>
    </location>
</feature>
<proteinExistence type="predicted"/>
<evidence type="ECO:0000256" key="2">
    <source>
        <dbReference type="ARBA" id="ARBA00023242"/>
    </source>
</evidence>
<accession>A0A250WYW7</accession>
<feature type="compositionally biased region" description="Basic residues" evidence="3">
    <location>
        <begin position="659"/>
        <end position="669"/>
    </location>
</feature>
<dbReference type="GO" id="GO:0005634">
    <property type="term" value="C:nucleus"/>
    <property type="evidence" value="ECO:0007669"/>
    <property type="project" value="UniProtKB-SubCell"/>
</dbReference>
<feature type="compositionally biased region" description="Basic and acidic residues" evidence="3">
    <location>
        <begin position="738"/>
        <end position="748"/>
    </location>
</feature>
<feature type="domain" description="Tudor" evidence="4">
    <location>
        <begin position="126"/>
        <end position="184"/>
    </location>
</feature>
<dbReference type="InterPro" id="IPR002999">
    <property type="entry name" value="Tudor"/>
</dbReference>
<dbReference type="Gene3D" id="2.30.30.140">
    <property type="match status" value="2"/>
</dbReference>
<dbReference type="GO" id="GO:0000785">
    <property type="term" value="C:chromatin"/>
    <property type="evidence" value="ECO:0007669"/>
    <property type="project" value="TreeGrafter"/>
</dbReference>
<feature type="compositionally biased region" description="Acidic residues" evidence="3">
    <location>
        <begin position="314"/>
        <end position="324"/>
    </location>
</feature>
<sequence>MPNVEEELTVVHAGPASQIPIESDAKCFAFRRCSNLDSKSGQRNVESLAPFRQEVIGRKLSMLETKKGRWSDPSEIISFDSSNCKHCVRIEGENSWIPLGSSKFKWVGARRRNEEPNPSFKTGPTKQDSVGRKIRVFWPGMGRYYQGVVKSYDEATDMHRVDYHDGDSLEHELKYEAVIWLDSTSTLGSPTKAQSSSPFKAAAEASTKPPASERPVSVSELPEAATMRTTTPENVPGPRPGRSASLSPDAVTLVQSAESDKRQPVKGQGSSRRLSVDASSEADVEQPKAPPSKRHKKVADAETSSRDVAKAATEEELFSDEEETVFGVPPQKLAVGSRIAMLSLCGSYFIKGRMSGYHPSDGRHRIRNDDGSSRLLNMRGKPFGWVCPRSKAAGYSSQLHAAMVSMGADNIKKKPFRPPSDKFTLKGVSVTERNSQHYSGGLAVPPAEFLSQLPSSGNGRPAHELQGCRVCMFWPADGRWYPGLVLKQESGGRGLLQVLYTDGECEWLNPVLETLLWSSEDHERPQVFGICHGSSPPAGSAARGWRVSVYRRDITEFEMGYVTTCDEAGRIMQVQFDDGSEREISTEKDLVVWRAKPLSDDDTPALAQACSNGNGFKRSSYDMTAGDANLPSSAANVGTGRQQPGSVGACVLKRLKAAVKSKEVRRHPKGSNPRAVPRGHSPMTSEDGAIDLLETEETEDGHSLDKRAAAAASQSSSEDEEKGSSEVDEDDQMDDDDREYHPTTEGAKKSHVAAAAAAGTKQRHHRLYRLNSVVTKRRNGLSPRMMTTESQARELFHAVGPVVLSPNPIRSGALGPPLPQPVRQQRAGRDAAASAASAALSKAMEELKQQQLLQREQALGLVRGAIASNMSSLLSCRPPVVSSIMPSQETTGHRVAQLPIPCELKPTAATSSAVGLCPTSLKSRMVLLDAILQRIEAVEKTHGWLPPAAIRPAVHQTVQQPVSGIKGSAQRIGDNSADMELQQVAGKAMPPSPLPQQLTSIVATSSGANQDIPQAGQCVLIAHTTARKSVRNMLPCPGGLTLAPLSDASVASAANPASQPSVTDLIPTEHAAEVAEDLRGAQAVLGDVHTSRLVLLTGEADAS</sequence>
<keyword evidence="6" id="KW-1185">Reference proteome</keyword>
<feature type="domain" description="Tudor" evidence="4">
    <location>
        <begin position="462"/>
        <end position="521"/>
    </location>
</feature>
<dbReference type="InterPro" id="IPR047365">
    <property type="entry name" value="Tudor_AtPTM-like"/>
</dbReference>
<reference evidence="5 6" key="1">
    <citation type="submission" date="2017-08" db="EMBL/GenBank/DDBJ databases">
        <title>Acidophilic green algal genome provides insights into adaptation to an acidic environment.</title>
        <authorList>
            <person name="Hirooka S."/>
            <person name="Hirose Y."/>
            <person name="Kanesaki Y."/>
            <person name="Higuchi S."/>
            <person name="Fujiwara T."/>
            <person name="Onuma R."/>
            <person name="Era A."/>
            <person name="Ohbayashi R."/>
            <person name="Uzuka A."/>
            <person name="Nozaki H."/>
            <person name="Yoshikawa H."/>
            <person name="Miyagishima S.Y."/>
        </authorList>
    </citation>
    <scope>NUCLEOTIDE SEQUENCE [LARGE SCALE GENOMIC DNA]</scope>
    <source>
        <strain evidence="5 6">NIES-2499</strain>
    </source>
</reference>
<dbReference type="InterPro" id="IPR039776">
    <property type="entry name" value="Pds5"/>
</dbReference>
<feature type="compositionally biased region" description="Polar residues" evidence="3">
    <location>
        <begin position="187"/>
        <end position="198"/>
    </location>
</feature>
<feature type="compositionally biased region" description="Acidic residues" evidence="3">
    <location>
        <begin position="717"/>
        <end position="737"/>
    </location>
</feature>
<dbReference type="Pfam" id="PF21743">
    <property type="entry name" value="PTM_DIR17_Tudor"/>
    <property type="match status" value="1"/>
</dbReference>
<comment type="subcellular location">
    <subcellularLocation>
        <location evidence="1">Nucleus</location>
    </subcellularLocation>
</comment>
<dbReference type="GO" id="GO:0007064">
    <property type="term" value="P:mitotic sister chromatid cohesion"/>
    <property type="evidence" value="ECO:0007669"/>
    <property type="project" value="InterPro"/>
</dbReference>
<dbReference type="Proteomes" id="UP000232323">
    <property type="component" value="Unassembled WGS sequence"/>
</dbReference>
<feature type="region of interest" description="Disordered" evidence="3">
    <location>
        <begin position="187"/>
        <end position="324"/>
    </location>
</feature>
<evidence type="ECO:0000313" key="6">
    <source>
        <dbReference type="Proteomes" id="UP000232323"/>
    </source>
</evidence>
<name>A0A250WYW7_9CHLO</name>
<dbReference type="EMBL" id="BEGY01000014">
    <property type="protein sequence ID" value="GAX75976.1"/>
    <property type="molecule type" value="Genomic_DNA"/>
</dbReference>
<dbReference type="OrthoDB" id="200660at2759"/>
<protein>
    <recommendedName>
        <fullName evidence="4">Tudor domain-containing protein</fullName>
    </recommendedName>
</protein>
<dbReference type="STRING" id="1157962.A0A250WYW7"/>
<evidence type="ECO:0000313" key="5">
    <source>
        <dbReference type="EMBL" id="GAX75976.1"/>
    </source>
</evidence>
<dbReference type="PANTHER" id="PTHR12663:SF0">
    <property type="entry name" value="PRECOCIOUS DISSOCIATION OF SISTERS 5, ISOFORM A"/>
    <property type="match status" value="1"/>
</dbReference>
<organism evidence="5 6">
    <name type="scientific">Chlamydomonas eustigma</name>
    <dbReference type="NCBI Taxonomy" id="1157962"/>
    <lineage>
        <taxon>Eukaryota</taxon>
        <taxon>Viridiplantae</taxon>
        <taxon>Chlorophyta</taxon>
        <taxon>core chlorophytes</taxon>
        <taxon>Chlorophyceae</taxon>
        <taxon>CS clade</taxon>
        <taxon>Chlamydomonadales</taxon>
        <taxon>Chlamydomonadaceae</taxon>
        <taxon>Chlamydomonas</taxon>
    </lineage>
</organism>
<dbReference type="CDD" id="cd20404">
    <property type="entry name" value="Tudor_Agenet_AtEML-like"/>
    <property type="match status" value="1"/>
</dbReference>
<evidence type="ECO:0000256" key="1">
    <source>
        <dbReference type="ARBA" id="ARBA00004123"/>
    </source>
</evidence>
<evidence type="ECO:0000256" key="3">
    <source>
        <dbReference type="SAM" id="MobiDB-lite"/>
    </source>
</evidence>
<dbReference type="PANTHER" id="PTHR12663">
    <property type="entry name" value="ANDROGEN INDUCED INHIBITOR OF PROLIFERATION AS3 / PDS5-RELATED"/>
    <property type="match status" value="1"/>
</dbReference>
<dbReference type="GO" id="GO:0006281">
    <property type="term" value="P:DNA repair"/>
    <property type="evidence" value="ECO:0007669"/>
    <property type="project" value="TreeGrafter"/>
</dbReference>
<gene>
    <name evidence="5" type="ORF">CEUSTIGMA_g3419.t1</name>
</gene>
<dbReference type="SMART" id="SM00333">
    <property type="entry name" value="TUDOR"/>
    <property type="match status" value="2"/>
</dbReference>
<keyword evidence="2" id="KW-0539">Nucleus</keyword>